<evidence type="ECO:0000313" key="3">
    <source>
        <dbReference type="Proteomes" id="UP001606305"/>
    </source>
</evidence>
<comment type="caution">
    <text evidence="2">The sequence shown here is derived from an EMBL/GenBank/DDBJ whole genome shotgun (WGS) entry which is preliminary data.</text>
</comment>
<gene>
    <name evidence="2" type="ORF">ACG00X_04530</name>
</gene>
<dbReference type="PANTHER" id="PTHR48079:SF6">
    <property type="entry name" value="NAD(P)-BINDING DOMAIN-CONTAINING PROTEIN-RELATED"/>
    <property type="match status" value="1"/>
</dbReference>
<proteinExistence type="predicted"/>
<name>A0ABW7G2K2_9BURK</name>
<dbReference type="Proteomes" id="UP001606305">
    <property type="component" value="Unassembled WGS sequence"/>
</dbReference>
<accession>A0ABW7G2K2</accession>
<protein>
    <submittedName>
        <fullName evidence="2">SDR family oxidoreductase</fullName>
    </submittedName>
</protein>
<dbReference type="PANTHER" id="PTHR48079">
    <property type="entry name" value="PROTEIN YEEZ"/>
    <property type="match status" value="1"/>
</dbReference>
<feature type="domain" description="NAD-dependent epimerase/dehydratase" evidence="1">
    <location>
        <begin position="3"/>
        <end position="212"/>
    </location>
</feature>
<evidence type="ECO:0000259" key="1">
    <source>
        <dbReference type="Pfam" id="PF01370"/>
    </source>
</evidence>
<dbReference type="EMBL" id="JBIGIA010000003">
    <property type="protein sequence ID" value="MFG6456092.1"/>
    <property type="molecule type" value="Genomic_DNA"/>
</dbReference>
<reference evidence="2 3" key="1">
    <citation type="submission" date="2024-09" db="EMBL/GenBank/DDBJ databases">
        <title>Novel species of the genus Pelomonas and Roseateles isolated from streams.</title>
        <authorList>
            <person name="Lu H."/>
        </authorList>
    </citation>
    <scope>NUCLEOTIDE SEQUENCE [LARGE SCALE GENOMIC DNA]</scope>
    <source>
        <strain evidence="2 3">BYS96W</strain>
    </source>
</reference>
<evidence type="ECO:0000313" key="2">
    <source>
        <dbReference type="EMBL" id="MFG6456092.1"/>
    </source>
</evidence>
<dbReference type="RefSeq" id="WP_394486804.1">
    <property type="nucleotide sequence ID" value="NZ_JBIGIA010000003.1"/>
</dbReference>
<dbReference type="InterPro" id="IPR036291">
    <property type="entry name" value="NAD(P)-bd_dom_sf"/>
</dbReference>
<dbReference type="InterPro" id="IPR001509">
    <property type="entry name" value="Epimerase_deHydtase"/>
</dbReference>
<dbReference type="SUPFAM" id="SSF51735">
    <property type="entry name" value="NAD(P)-binding Rossmann-fold domains"/>
    <property type="match status" value="1"/>
</dbReference>
<keyword evidence="3" id="KW-1185">Reference proteome</keyword>
<sequence length="295" mass="30466">MHVFVTGATGFIGSAIVQELLAHGHRVTGLARSVAAVEALAAAGAAAHRGSIDDLDSLRRGAAAADAVIHTAFNHDFTRFAASCAADRHIVTALGDALAGSARRLVVTSGTALVAGGPLATEADAPHDAHPRVASEQAVAALIERGVQACVVRLPPSVHGVGDHGFVPLLIELARQKGLAACIGDGRNRWPAVHRLDAAALFRRVAEAGRAGACYHGAAETGVPFAEIAAVIGRRLGLLVQGLSGEAAAAHFGWFQHFAALDNPCSSELTQQELGWRPQHAGLLADIDQPAYFAR</sequence>
<dbReference type="Pfam" id="PF01370">
    <property type="entry name" value="Epimerase"/>
    <property type="match status" value="1"/>
</dbReference>
<dbReference type="InterPro" id="IPR051783">
    <property type="entry name" value="NAD(P)-dependent_oxidoreduct"/>
</dbReference>
<dbReference type="CDD" id="cd05262">
    <property type="entry name" value="SDR_a7"/>
    <property type="match status" value="1"/>
</dbReference>
<dbReference type="Gene3D" id="3.40.50.720">
    <property type="entry name" value="NAD(P)-binding Rossmann-like Domain"/>
    <property type="match status" value="1"/>
</dbReference>
<organism evidence="2 3">
    <name type="scientific">Pelomonas nitida</name>
    <dbReference type="NCBI Taxonomy" id="3299027"/>
    <lineage>
        <taxon>Bacteria</taxon>
        <taxon>Pseudomonadati</taxon>
        <taxon>Pseudomonadota</taxon>
        <taxon>Betaproteobacteria</taxon>
        <taxon>Burkholderiales</taxon>
        <taxon>Sphaerotilaceae</taxon>
        <taxon>Roseateles</taxon>
    </lineage>
</organism>